<accession>A0ACC0VZQ7</accession>
<evidence type="ECO:0000313" key="1">
    <source>
        <dbReference type="EMBL" id="KAI9911206.1"/>
    </source>
</evidence>
<organism evidence="1 2">
    <name type="scientific">Peronosclerospora sorghi</name>
    <dbReference type="NCBI Taxonomy" id="230839"/>
    <lineage>
        <taxon>Eukaryota</taxon>
        <taxon>Sar</taxon>
        <taxon>Stramenopiles</taxon>
        <taxon>Oomycota</taxon>
        <taxon>Peronosporomycetes</taxon>
        <taxon>Peronosporales</taxon>
        <taxon>Peronosporaceae</taxon>
        <taxon>Peronosclerospora</taxon>
    </lineage>
</organism>
<proteinExistence type="predicted"/>
<dbReference type="EMBL" id="CM047584">
    <property type="protein sequence ID" value="KAI9911206.1"/>
    <property type="molecule type" value="Genomic_DNA"/>
</dbReference>
<evidence type="ECO:0000313" key="2">
    <source>
        <dbReference type="Proteomes" id="UP001163321"/>
    </source>
</evidence>
<reference evidence="1 2" key="1">
    <citation type="journal article" date="2022" name="bioRxiv">
        <title>The genome of the oomycete Peronosclerospora sorghi, a cosmopolitan pathogen of maize and sorghum, is inflated with dispersed pseudogenes.</title>
        <authorList>
            <person name="Fletcher K."/>
            <person name="Martin F."/>
            <person name="Isakeit T."/>
            <person name="Cavanaugh K."/>
            <person name="Magill C."/>
            <person name="Michelmore R."/>
        </authorList>
    </citation>
    <scope>NUCLEOTIDE SEQUENCE [LARGE SCALE GENOMIC DNA]</scope>
    <source>
        <strain evidence="1">P6</strain>
    </source>
</reference>
<comment type="caution">
    <text evidence="1">The sequence shown here is derived from an EMBL/GenBank/DDBJ whole genome shotgun (WGS) entry which is preliminary data.</text>
</comment>
<dbReference type="Proteomes" id="UP001163321">
    <property type="component" value="Chromosome 5"/>
</dbReference>
<name>A0ACC0VZQ7_9STRA</name>
<sequence>MAAASSAVSQENRAQPRRRSYKAPMKGHQRGRCQSSAQGQQTGAYQASVSESIDSLQTQSPTADQEATEDVAEEDDPYAEYDQWLADAWGGREAFEAAHNLDSFDWPFPGSGYKFPIFQECFPIHYRGCDGVLW</sequence>
<keyword evidence="2" id="KW-1185">Reference proteome</keyword>
<protein>
    <submittedName>
        <fullName evidence="1">Uncharacterized protein</fullName>
    </submittedName>
</protein>
<gene>
    <name evidence="1" type="ORF">PsorP6_008914</name>
</gene>